<dbReference type="Gene3D" id="1.20.1440.120">
    <property type="entry name" value="Recombination protein O, C-terminal domain"/>
    <property type="match status" value="1"/>
</dbReference>
<dbReference type="Pfam" id="PF02565">
    <property type="entry name" value="RecO_C"/>
    <property type="match status" value="1"/>
</dbReference>
<dbReference type="HAMAP" id="MF_00201">
    <property type="entry name" value="RecO"/>
    <property type="match status" value="1"/>
</dbReference>
<dbReference type="Pfam" id="PF11967">
    <property type="entry name" value="RecO_N"/>
    <property type="match status" value="1"/>
</dbReference>
<dbReference type="PANTHER" id="PTHR33991:SF1">
    <property type="entry name" value="DNA REPAIR PROTEIN RECO"/>
    <property type="match status" value="1"/>
</dbReference>
<dbReference type="PANTHER" id="PTHR33991">
    <property type="entry name" value="DNA REPAIR PROTEIN RECO"/>
    <property type="match status" value="1"/>
</dbReference>
<evidence type="ECO:0000256" key="1">
    <source>
        <dbReference type="ARBA" id="ARBA00007452"/>
    </source>
</evidence>
<dbReference type="GO" id="GO:0043590">
    <property type="term" value="C:bacterial nucleoid"/>
    <property type="evidence" value="ECO:0007669"/>
    <property type="project" value="TreeGrafter"/>
</dbReference>
<dbReference type="OrthoDB" id="9804792at2"/>
<feature type="domain" description="DNA replication/recombination mediator RecO N-terminal" evidence="8">
    <location>
        <begin position="8"/>
        <end position="80"/>
    </location>
</feature>
<protein>
    <recommendedName>
        <fullName evidence="2 7">DNA repair protein RecO</fullName>
    </recommendedName>
    <alternativeName>
        <fullName evidence="6 7">Recombination protein O</fullName>
    </alternativeName>
</protein>
<keyword evidence="10" id="KW-1185">Reference proteome</keyword>
<dbReference type="InterPro" id="IPR042242">
    <property type="entry name" value="RecO_C"/>
</dbReference>
<comment type="similarity">
    <text evidence="1 7">Belongs to the RecO family.</text>
</comment>
<dbReference type="AlphaFoldDB" id="A0A2S0PDK7"/>
<dbReference type="STRING" id="1122240.GCA_000620105_02288"/>
<dbReference type="Gene3D" id="2.40.50.140">
    <property type="entry name" value="Nucleic acid-binding proteins"/>
    <property type="match status" value="1"/>
</dbReference>
<dbReference type="NCBIfam" id="TIGR00613">
    <property type="entry name" value="reco"/>
    <property type="match status" value="1"/>
</dbReference>
<keyword evidence="3 7" id="KW-0227">DNA damage</keyword>
<reference evidence="9 10" key="1">
    <citation type="submission" date="2018-04" db="EMBL/GenBank/DDBJ databases">
        <title>Denitrifier Microvirgula.</title>
        <authorList>
            <person name="Anderson E."/>
            <person name="Jang J."/>
            <person name="Ishii S."/>
        </authorList>
    </citation>
    <scope>NUCLEOTIDE SEQUENCE [LARGE SCALE GENOMIC DNA]</scope>
    <source>
        <strain evidence="9 10">BE2.4</strain>
    </source>
</reference>
<evidence type="ECO:0000256" key="3">
    <source>
        <dbReference type="ARBA" id="ARBA00022763"/>
    </source>
</evidence>
<evidence type="ECO:0000313" key="9">
    <source>
        <dbReference type="EMBL" id="AVY95470.1"/>
    </source>
</evidence>
<dbReference type="GO" id="GO:0006310">
    <property type="term" value="P:DNA recombination"/>
    <property type="evidence" value="ECO:0007669"/>
    <property type="project" value="UniProtKB-UniRule"/>
</dbReference>
<organism evidence="9 10">
    <name type="scientific">Microvirgula aerodenitrificans</name>
    <dbReference type="NCBI Taxonomy" id="57480"/>
    <lineage>
        <taxon>Bacteria</taxon>
        <taxon>Pseudomonadati</taxon>
        <taxon>Pseudomonadota</taxon>
        <taxon>Betaproteobacteria</taxon>
        <taxon>Neisseriales</taxon>
        <taxon>Aquaspirillaceae</taxon>
        <taxon>Microvirgula</taxon>
    </lineage>
</organism>
<dbReference type="RefSeq" id="WP_028499337.1">
    <property type="nucleotide sequence ID" value="NZ_CALFSO010000012.1"/>
</dbReference>
<keyword evidence="4 7" id="KW-0233">DNA recombination</keyword>
<dbReference type="SUPFAM" id="SSF50249">
    <property type="entry name" value="Nucleic acid-binding proteins"/>
    <property type="match status" value="1"/>
</dbReference>
<dbReference type="InterPro" id="IPR037278">
    <property type="entry name" value="ARFGAP/RecO"/>
</dbReference>
<dbReference type="Proteomes" id="UP000244173">
    <property type="component" value="Chromosome"/>
</dbReference>
<keyword evidence="5 7" id="KW-0234">DNA repair</keyword>
<evidence type="ECO:0000256" key="7">
    <source>
        <dbReference type="HAMAP-Rule" id="MF_00201"/>
    </source>
</evidence>
<evidence type="ECO:0000256" key="2">
    <source>
        <dbReference type="ARBA" id="ARBA00021310"/>
    </source>
</evidence>
<gene>
    <name evidence="7" type="primary">recO</name>
    <name evidence="9" type="ORF">DAI18_16490</name>
</gene>
<evidence type="ECO:0000256" key="5">
    <source>
        <dbReference type="ARBA" id="ARBA00023204"/>
    </source>
</evidence>
<evidence type="ECO:0000259" key="8">
    <source>
        <dbReference type="Pfam" id="PF11967"/>
    </source>
</evidence>
<name>A0A2S0PDK7_9NEIS</name>
<dbReference type="InterPro" id="IPR003717">
    <property type="entry name" value="RecO"/>
</dbReference>
<accession>A0A2S0PDK7</accession>
<dbReference type="KEGG" id="maer:DAI18_16490"/>
<evidence type="ECO:0000256" key="4">
    <source>
        <dbReference type="ARBA" id="ARBA00023172"/>
    </source>
</evidence>
<sequence length="239" mass="25868">MSSPGKVTRQPAYVLHAMPYKETSLLVEVLTRDYGRLGLVARGARRPRAAIRGVLLPFAPLEIGWFGKGEVKTLADADWLGGLPQLAGGRLMAGFYLNELLLKLLAREDPHETVYADYAATVRELAAADARLAPALRRFELRLIAALGYAPQLDADRDGQPLDPEAEYGFVAGEGACLDGDAGCRISGATLLALAVETFSDPRVLREARQLNRHLLGHILGETELATRLLLNEVTALGD</sequence>
<comment type="function">
    <text evidence="7">Involved in DNA repair and RecF pathway recombination.</text>
</comment>
<evidence type="ECO:0000256" key="6">
    <source>
        <dbReference type="ARBA" id="ARBA00033409"/>
    </source>
</evidence>
<dbReference type="EMBL" id="CP028519">
    <property type="protein sequence ID" value="AVY95470.1"/>
    <property type="molecule type" value="Genomic_DNA"/>
</dbReference>
<proteinExistence type="inferred from homology"/>
<dbReference type="InterPro" id="IPR022572">
    <property type="entry name" value="DNA_rep/recomb_RecO_N"/>
</dbReference>
<evidence type="ECO:0000313" key="10">
    <source>
        <dbReference type="Proteomes" id="UP000244173"/>
    </source>
</evidence>
<dbReference type="InterPro" id="IPR012340">
    <property type="entry name" value="NA-bd_OB-fold"/>
</dbReference>
<dbReference type="SUPFAM" id="SSF57863">
    <property type="entry name" value="ArfGap/RecO-like zinc finger"/>
    <property type="match status" value="1"/>
</dbReference>
<dbReference type="GO" id="GO:0006302">
    <property type="term" value="P:double-strand break repair"/>
    <property type="evidence" value="ECO:0007669"/>
    <property type="project" value="TreeGrafter"/>
</dbReference>